<keyword evidence="4" id="KW-0732">Signal</keyword>
<evidence type="ECO:0000259" key="5">
    <source>
        <dbReference type="SMART" id="SM00646"/>
    </source>
</evidence>
<dbReference type="SMART" id="SM00646">
    <property type="entry name" value="Ami_3"/>
    <property type="match status" value="1"/>
</dbReference>
<gene>
    <name evidence="6" type="ORF">HCU67_06865</name>
</gene>
<keyword evidence="7" id="KW-1185">Reference proteome</keyword>
<feature type="signal peptide" evidence="4">
    <location>
        <begin position="1"/>
        <end position="23"/>
    </location>
</feature>
<evidence type="ECO:0000256" key="4">
    <source>
        <dbReference type="SAM" id="SignalP"/>
    </source>
</evidence>
<keyword evidence="3" id="KW-0378">Hydrolase</keyword>
<accession>A0ABX1GP17</accession>
<sequence>MTIIRISVLFFCLGFFIQTVALAQDSTRTVTAEAGDGIFSILRRNGLNPAEYLNPFIELNRESLGDDFGLTVGAKYQLPKLKTMGKKVRAVSYPIFGKENEVVDSLSNQLRGAVYYLIAGHGGPDPGAITKYRDMLVAEDEYAYDITLRLAKELISHGAEVHLIIKDENDGIRDDRILDMDTDETAMGETIPLNQLARLKQRTDQVNELYLQKRGKYQRLLVTHVDSRAKGTNIDVFFYHHEKSKNGKRLAESIHETFKKKYKRFQPNRKYTGTFSERSNLYLVKNTYPAMVYIEVGNIKNQKDQKRIFDPENRQALAKWISEGLLLDFKTRNSSN</sequence>
<dbReference type="CDD" id="cd02696">
    <property type="entry name" value="MurNAc-LAA"/>
    <property type="match status" value="1"/>
</dbReference>
<dbReference type="EMBL" id="JAAWWL010000001">
    <property type="protein sequence ID" value="NKI31663.1"/>
    <property type="molecule type" value="Genomic_DNA"/>
</dbReference>
<dbReference type="InterPro" id="IPR002508">
    <property type="entry name" value="MurNAc-LAA_cat"/>
</dbReference>
<organism evidence="6 7">
    <name type="scientific">Croceivirga thetidis</name>
    <dbReference type="NCBI Taxonomy" id="2721623"/>
    <lineage>
        <taxon>Bacteria</taxon>
        <taxon>Pseudomonadati</taxon>
        <taxon>Bacteroidota</taxon>
        <taxon>Flavobacteriia</taxon>
        <taxon>Flavobacteriales</taxon>
        <taxon>Flavobacteriaceae</taxon>
        <taxon>Croceivirga</taxon>
    </lineage>
</organism>
<dbReference type="Proteomes" id="UP000718451">
    <property type="component" value="Unassembled WGS sequence"/>
</dbReference>
<dbReference type="Pfam" id="PF01520">
    <property type="entry name" value="Amidase_3"/>
    <property type="match status" value="1"/>
</dbReference>
<protein>
    <recommendedName>
        <fullName evidence="2">N-acetylmuramoyl-L-alanine amidase</fullName>
        <ecNumber evidence="2">3.5.1.28</ecNumber>
    </recommendedName>
</protein>
<dbReference type="PANTHER" id="PTHR30404:SF0">
    <property type="entry name" value="N-ACETYLMURAMOYL-L-ALANINE AMIDASE AMIC"/>
    <property type="match status" value="1"/>
</dbReference>
<feature type="chain" id="PRO_5045146186" description="N-acetylmuramoyl-L-alanine amidase" evidence="4">
    <location>
        <begin position="24"/>
        <end position="336"/>
    </location>
</feature>
<feature type="domain" description="MurNAc-LAA" evidence="5">
    <location>
        <begin position="217"/>
        <end position="326"/>
    </location>
</feature>
<proteinExistence type="predicted"/>
<dbReference type="EC" id="3.5.1.28" evidence="2"/>
<dbReference type="Gene3D" id="3.40.630.40">
    <property type="entry name" value="Zn-dependent exopeptidases"/>
    <property type="match status" value="1"/>
</dbReference>
<evidence type="ECO:0000313" key="6">
    <source>
        <dbReference type="EMBL" id="NKI31663.1"/>
    </source>
</evidence>
<reference evidence="6 7" key="1">
    <citation type="submission" date="2020-04" db="EMBL/GenBank/DDBJ databases">
        <authorList>
            <person name="Yoon J."/>
        </authorList>
    </citation>
    <scope>NUCLEOTIDE SEQUENCE [LARGE SCALE GENOMIC DNA]</scope>
    <source>
        <strain evidence="6 7">DJ-13</strain>
    </source>
</reference>
<name>A0ABX1GP17_9FLAO</name>
<dbReference type="InterPro" id="IPR050695">
    <property type="entry name" value="N-acetylmuramoyl_amidase_3"/>
</dbReference>
<evidence type="ECO:0000256" key="1">
    <source>
        <dbReference type="ARBA" id="ARBA00001561"/>
    </source>
</evidence>
<dbReference type="RefSeq" id="WP_168551821.1">
    <property type="nucleotide sequence ID" value="NZ_JAAWWL010000001.1"/>
</dbReference>
<comment type="caution">
    <text evidence="6">The sequence shown here is derived from an EMBL/GenBank/DDBJ whole genome shotgun (WGS) entry which is preliminary data.</text>
</comment>
<evidence type="ECO:0000256" key="3">
    <source>
        <dbReference type="ARBA" id="ARBA00022801"/>
    </source>
</evidence>
<dbReference type="PANTHER" id="PTHR30404">
    <property type="entry name" value="N-ACETYLMURAMOYL-L-ALANINE AMIDASE"/>
    <property type="match status" value="1"/>
</dbReference>
<comment type="catalytic activity">
    <reaction evidence="1">
        <text>Hydrolyzes the link between N-acetylmuramoyl residues and L-amino acid residues in certain cell-wall glycopeptides.</text>
        <dbReference type="EC" id="3.5.1.28"/>
    </reaction>
</comment>
<evidence type="ECO:0000313" key="7">
    <source>
        <dbReference type="Proteomes" id="UP000718451"/>
    </source>
</evidence>
<dbReference type="SUPFAM" id="SSF53187">
    <property type="entry name" value="Zn-dependent exopeptidases"/>
    <property type="match status" value="1"/>
</dbReference>
<evidence type="ECO:0000256" key="2">
    <source>
        <dbReference type="ARBA" id="ARBA00011901"/>
    </source>
</evidence>